<protein>
    <recommendedName>
        <fullName evidence="1">Reverse transcriptase domain-containing protein</fullName>
    </recommendedName>
</protein>
<sequence length="331" mass="39724">MGKSLGGGRHSCDFYDVISLDNLFAAWRDFRRGKRRKPDVVAFELNLEDNIFELHRKLVEGNWRNDPYVVFKVDDPKPRIIHKASVRDRVLFQAVYHKLYQVFDPSFIHDLYSSRFQKGTHSGVKRFVVFARKVSMNHRSTSFVLKCDIKRFFDSIDHQILLSLIARKINDRKLLFLVKKIVCSFEYSHRKGLPLGNVTSQLFANIYLNELDQFIKHELKARYYIRYCDDFVILHQSREILLEWAEEIKKFCREFLLLDLHDRKTIVRKIHRGTDFLDYVVLPHRVVLRTRTKNRMFRMINNRNLFSYLGLLSHCESWRLKQRLMEKFFAV</sequence>
<dbReference type="InterPro" id="IPR043502">
    <property type="entry name" value="DNA/RNA_pol_sf"/>
</dbReference>
<comment type="caution">
    <text evidence="2">The sequence shown here is derived from an EMBL/GenBank/DDBJ whole genome shotgun (WGS) entry which is preliminary data.</text>
</comment>
<feature type="domain" description="Reverse transcriptase" evidence="1">
    <location>
        <begin position="1"/>
        <end position="281"/>
    </location>
</feature>
<dbReference type="Proteomes" id="UP000176355">
    <property type="component" value="Unassembled WGS sequence"/>
</dbReference>
<evidence type="ECO:0000259" key="1">
    <source>
        <dbReference type="PROSITE" id="PS50878"/>
    </source>
</evidence>
<dbReference type="Pfam" id="PF00078">
    <property type="entry name" value="RVT_1"/>
    <property type="match status" value="1"/>
</dbReference>
<dbReference type="CDD" id="cd01651">
    <property type="entry name" value="RT_G2_intron"/>
    <property type="match status" value="1"/>
</dbReference>
<proteinExistence type="predicted"/>
<dbReference type="PANTHER" id="PTHR34047:SF8">
    <property type="entry name" value="PROTEIN YKFC"/>
    <property type="match status" value="1"/>
</dbReference>
<organism evidence="2 3">
    <name type="scientific">Candidatus Taylorbacteria bacterium RIFCSPLOWO2_12_FULL_44_15c</name>
    <dbReference type="NCBI Taxonomy" id="1802333"/>
    <lineage>
        <taxon>Bacteria</taxon>
        <taxon>Candidatus Tayloriibacteriota</taxon>
    </lineage>
</organism>
<dbReference type="AlphaFoldDB" id="A0A1G2P6U1"/>
<dbReference type="PANTHER" id="PTHR34047">
    <property type="entry name" value="NUCLEAR INTRON MATURASE 1, MITOCHONDRIAL-RELATED"/>
    <property type="match status" value="1"/>
</dbReference>
<evidence type="ECO:0000313" key="3">
    <source>
        <dbReference type="Proteomes" id="UP000176355"/>
    </source>
</evidence>
<dbReference type="EMBL" id="MHSL01000011">
    <property type="protein sequence ID" value="OHA44038.1"/>
    <property type="molecule type" value="Genomic_DNA"/>
</dbReference>
<name>A0A1G2P6U1_9BACT</name>
<dbReference type="InterPro" id="IPR051083">
    <property type="entry name" value="GrpII_Intron_Splice-Mob/Def"/>
</dbReference>
<dbReference type="STRING" id="1802333.A3G03_00575"/>
<reference evidence="2 3" key="1">
    <citation type="journal article" date="2016" name="Nat. Commun.">
        <title>Thousands of microbial genomes shed light on interconnected biogeochemical processes in an aquifer system.</title>
        <authorList>
            <person name="Anantharaman K."/>
            <person name="Brown C.T."/>
            <person name="Hug L.A."/>
            <person name="Sharon I."/>
            <person name="Castelle C.J."/>
            <person name="Probst A.J."/>
            <person name="Thomas B.C."/>
            <person name="Singh A."/>
            <person name="Wilkins M.J."/>
            <person name="Karaoz U."/>
            <person name="Brodie E.L."/>
            <person name="Williams K.H."/>
            <person name="Hubbard S.S."/>
            <person name="Banfield J.F."/>
        </authorList>
    </citation>
    <scope>NUCLEOTIDE SEQUENCE [LARGE SCALE GENOMIC DNA]</scope>
</reference>
<gene>
    <name evidence="2" type="ORF">A3G03_00575</name>
</gene>
<accession>A0A1G2P6U1</accession>
<evidence type="ECO:0000313" key="2">
    <source>
        <dbReference type="EMBL" id="OHA44038.1"/>
    </source>
</evidence>
<dbReference type="InterPro" id="IPR000477">
    <property type="entry name" value="RT_dom"/>
</dbReference>
<dbReference type="PROSITE" id="PS50878">
    <property type="entry name" value="RT_POL"/>
    <property type="match status" value="1"/>
</dbReference>
<dbReference type="SUPFAM" id="SSF56672">
    <property type="entry name" value="DNA/RNA polymerases"/>
    <property type="match status" value="1"/>
</dbReference>